<dbReference type="PANTHER" id="PTHR33217:SF8">
    <property type="entry name" value="MUTATOR FAMILY TRANSPOSASE"/>
    <property type="match status" value="1"/>
</dbReference>
<dbReference type="GO" id="GO:0003677">
    <property type="term" value="F:DNA binding"/>
    <property type="evidence" value="ECO:0007669"/>
    <property type="project" value="UniProtKB-UniRule"/>
</dbReference>
<dbReference type="AlphaFoldDB" id="A0A1M6PG94"/>
<keyword evidence="4 6" id="KW-0238">DNA-binding</keyword>
<name>A0A1M6PG94_PARC5</name>
<dbReference type="PANTHER" id="PTHR33217">
    <property type="entry name" value="TRANSPOSASE FOR INSERTION SEQUENCE ELEMENT IS1081"/>
    <property type="match status" value="1"/>
</dbReference>
<evidence type="ECO:0000256" key="5">
    <source>
        <dbReference type="ARBA" id="ARBA00023172"/>
    </source>
</evidence>
<keyword evidence="9" id="KW-1185">Reference proteome</keyword>
<dbReference type="Pfam" id="PF00872">
    <property type="entry name" value="Transposase_mut"/>
    <property type="match status" value="1"/>
</dbReference>
<dbReference type="EMBL" id="FRAG01000082">
    <property type="protein sequence ID" value="SHK52853.1"/>
    <property type="molecule type" value="Genomic_DNA"/>
</dbReference>
<sequence length="117" mass="13319">MSTLPKKVLRQMIVDGGFKTADDIYAYLKDMFKDALQEMLEAELEVKLGYGKGDRKNKETENKRNGYANKTIKTKYGELDINVPRDRNGEFEPIVVPKNKRDISGIEEKVISLYASG</sequence>
<evidence type="ECO:0000313" key="7">
    <source>
        <dbReference type="EMBL" id="SHK06907.1"/>
    </source>
</evidence>
<evidence type="ECO:0000313" key="9">
    <source>
        <dbReference type="Proteomes" id="UP000184465"/>
    </source>
</evidence>
<keyword evidence="5 6" id="KW-0233">DNA recombination</keyword>
<evidence type="ECO:0000256" key="6">
    <source>
        <dbReference type="RuleBase" id="RU365089"/>
    </source>
</evidence>
<gene>
    <name evidence="7" type="ORF">SAMN02745912_02139</name>
    <name evidence="8" type="ORF">SAMN02745912_03586</name>
</gene>
<evidence type="ECO:0000256" key="1">
    <source>
        <dbReference type="ARBA" id="ARBA00002190"/>
    </source>
</evidence>
<organism evidence="7 9">
    <name type="scientific">Paramaledivibacter caminithermalis (strain DSM 15212 / CIP 107654 / DViRD3)</name>
    <name type="common">Clostridium caminithermale</name>
    <dbReference type="NCBI Taxonomy" id="1121301"/>
    <lineage>
        <taxon>Bacteria</taxon>
        <taxon>Bacillati</taxon>
        <taxon>Bacillota</taxon>
        <taxon>Clostridia</taxon>
        <taxon>Peptostreptococcales</taxon>
        <taxon>Caminicellaceae</taxon>
        <taxon>Paramaledivibacter</taxon>
    </lineage>
</organism>
<dbReference type="GO" id="GO:0004803">
    <property type="term" value="F:transposase activity"/>
    <property type="evidence" value="ECO:0007669"/>
    <property type="project" value="UniProtKB-UniRule"/>
</dbReference>
<evidence type="ECO:0000256" key="3">
    <source>
        <dbReference type="ARBA" id="ARBA00022578"/>
    </source>
</evidence>
<proteinExistence type="inferred from homology"/>
<dbReference type="Proteomes" id="UP000184465">
    <property type="component" value="Unassembled WGS sequence"/>
</dbReference>
<comment type="similarity">
    <text evidence="2 6">Belongs to the transposase mutator family.</text>
</comment>
<dbReference type="STRING" id="1121301.SAMN02745912_02139"/>
<reference evidence="7 9" key="1">
    <citation type="submission" date="2016-11" db="EMBL/GenBank/DDBJ databases">
        <authorList>
            <person name="Jaros S."/>
            <person name="Januszkiewicz K."/>
            <person name="Wedrychowicz H."/>
        </authorList>
    </citation>
    <scope>NUCLEOTIDE SEQUENCE [LARGE SCALE GENOMIC DNA]</scope>
    <source>
        <strain evidence="7 9">DSM 15212</strain>
    </source>
</reference>
<accession>A0A1M6PG94</accession>
<dbReference type="GO" id="GO:0006313">
    <property type="term" value="P:DNA transposition"/>
    <property type="evidence" value="ECO:0007669"/>
    <property type="project" value="UniProtKB-UniRule"/>
</dbReference>
<feature type="non-terminal residue" evidence="7">
    <location>
        <position position="117"/>
    </location>
</feature>
<keyword evidence="3 6" id="KW-0815">Transposition</keyword>
<evidence type="ECO:0000256" key="4">
    <source>
        <dbReference type="ARBA" id="ARBA00023125"/>
    </source>
</evidence>
<evidence type="ECO:0000313" key="8">
    <source>
        <dbReference type="EMBL" id="SHK52853.1"/>
    </source>
</evidence>
<evidence type="ECO:0000256" key="2">
    <source>
        <dbReference type="ARBA" id="ARBA00010961"/>
    </source>
</evidence>
<dbReference type="InterPro" id="IPR001207">
    <property type="entry name" value="Transposase_mutator"/>
</dbReference>
<dbReference type="EMBL" id="FRAG01000024">
    <property type="protein sequence ID" value="SHK06907.1"/>
    <property type="molecule type" value="Genomic_DNA"/>
</dbReference>
<comment type="function">
    <text evidence="1 6">Required for the transposition of the insertion element.</text>
</comment>
<keyword evidence="6" id="KW-0814">Transposable element</keyword>
<protein>
    <recommendedName>
        <fullName evidence="6">Mutator family transposase</fullName>
    </recommendedName>
</protein>